<evidence type="ECO:0000313" key="2">
    <source>
        <dbReference type="Proteomes" id="UP000596661"/>
    </source>
</evidence>
<dbReference type="EnsemblPlants" id="novel_model_495_5bd9a17a">
    <property type="protein sequence ID" value="cds.novel_model_495_5bd9a17a"/>
    <property type="gene ID" value="novel_gene_290_5bd9a17a"/>
</dbReference>
<sequence>MVKNGLKKSHECAPTCLNLFLRFFFCVCTTCRFWELTCSGRTTRSKGLKMTCRLVLLRSWPWSIDDMLFLSSLSPKIHPAGLQLESARPASGPGRIGHLRPPNLTPFGGFCSFFNFLSISNIHLI</sequence>
<protein>
    <submittedName>
        <fullName evidence="1">Uncharacterized protein</fullName>
    </submittedName>
</protein>
<proteinExistence type="predicted"/>
<dbReference type="Gramene" id="novel_model_495_5bd9a17a">
    <property type="protein sequence ID" value="cds.novel_model_495_5bd9a17a"/>
    <property type="gene ID" value="novel_gene_290_5bd9a17a"/>
</dbReference>
<evidence type="ECO:0000313" key="1">
    <source>
        <dbReference type="EnsemblPlants" id="cds.novel_model_495_5bd9a17a"/>
    </source>
</evidence>
<dbReference type="Proteomes" id="UP000596661">
    <property type="component" value="Chromosome 1"/>
</dbReference>
<organism evidence="1 2">
    <name type="scientific">Cannabis sativa</name>
    <name type="common">Hemp</name>
    <name type="synonym">Marijuana</name>
    <dbReference type="NCBI Taxonomy" id="3483"/>
    <lineage>
        <taxon>Eukaryota</taxon>
        <taxon>Viridiplantae</taxon>
        <taxon>Streptophyta</taxon>
        <taxon>Embryophyta</taxon>
        <taxon>Tracheophyta</taxon>
        <taxon>Spermatophyta</taxon>
        <taxon>Magnoliopsida</taxon>
        <taxon>eudicotyledons</taxon>
        <taxon>Gunneridae</taxon>
        <taxon>Pentapetalae</taxon>
        <taxon>rosids</taxon>
        <taxon>fabids</taxon>
        <taxon>Rosales</taxon>
        <taxon>Cannabaceae</taxon>
        <taxon>Cannabis</taxon>
    </lineage>
</organism>
<reference evidence="1" key="2">
    <citation type="submission" date="2021-03" db="UniProtKB">
        <authorList>
            <consortium name="EnsemblPlants"/>
        </authorList>
    </citation>
    <scope>IDENTIFICATION</scope>
</reference>
<keyword evidence="2" id="KW-1185">Reference proteome</keyword>
<dbReference type="EMBL" id="UZAU01000015">
    <property type="status" value="NOT_ANNOTATED_CDS"/>
    <property type="molecule type" value="Genomic_DNA"/>
</dbReference>
<dbReference type="AlphaFoldDB" id="A0A803R4D2"/>
<accession>A0A803R4D2</accession>
<name>A0A803R4D2_CANSA</name>
<reference evidence="1" key="1">
    <citation type="submission" date="2018-11" db="EMBL/GenBank/DDBJ databases">
        <authorList>
            <person name="Grassa J C."/>
        </authorList>
    </citation>
    <scope>NUCLEOTIDE SEQUENCE [LARGE SCALE GENOMIC DNA]</scope>
</reference>